<evidence type="ECO:0000256" key="7">
    <source>
        <dbReference type="ARBA" id="ARBA00022553"/>
    </source>
</evidence>
<proteinExistence type="inferred from homology"/>
<evidence type="ECO:0000256" key="10">
    <source>
        <dbReference type="ARBA" id="ARBA00023180"/>
    </source>
</evidence>
<feature type="compositionally biased region" description="Basic and acidic residues" evidence="15">
    <location>
        <begin position="802"/>
        <end position="816"/>
    </location>
</feature>
<dbReference type="GO" id="GO:0016185">
    <property type="term" value="P:synaptic vesicle budding from presynaptic endocytic zone membrane"/>
    <property type="evidence" value="ECO:0007669"/>
    <property type="project" value="TreeGrafter"/>
</dbReference>
<dbReference type="CDD" id="cd16985">
    <property type="entry name" value="ANTH_N_AP180"/>
    <property type="match status" value="1"/>
</dbReference>
<evidence type="ECO:0000256" key="2">
    <source>
        <dbReference type="ARBA" id="ARBA00004277"/>
    </source>
</evidence>
<dbReference type="SMART" id="SM00273">
    <property type="entry name" value="ENTH"/>
    <property type="match status" value="1"/>
</dbReference>
<dbReference type="InterPro" id="IPR008942">
    <property type="entry name" value="ENTH_VHS"/>
</dbReference>
<gene>
    <name evidence="17" type="primary">SNAP91</name>
</gene>
<dbReference type="GO" id="GO:0008021">
    <property type="term" value="C:synaptic vesicle"/>
    <property type="evidence" value="ECO:0007669"/>
    <property type="project" value="TreeGrafter"/>
</dbReference>
<dbReference type="Ensembl" id="ENSABRT00000012652.1">
    <property type="protein sequence ID" value="ENSABRP00000008870.1"/>
    <property type="gene ID" value="ENSABRG00000007951.1"/>
</dbReference>
<comment type="subunit">
    <text evidence="11">Binds AP2A2. Interacts with AP2B1; clathrin competes with SNAP91.</text>
</comment>
<evidence type="ECO:0000256" key="9">
    <source>
        <dbReference type="ARBA" id="ARBA00023136"/>
    </source>
</evidence>
<dbReference type="PROSITE" id="PS50942">
    <property type="entry name" value="ENTH"/>
    <property type="match status" value="1"/>
</dbReference>
<evidence type="ECO:0000259" key="16">
    <source>
        <dbReference type="PROSITE" id="PS50942"/>
    </source>
</evidence>
<dbReference type="GO" id="GO:0005545">
    <property type="term" value="F:1-phosphatidylinositol binding"/>
    <property type="evidence" value="ECO:0007669"/>
    <property type="project" value="InterPro"/>
</dbReference>
<dbReference type="InterPro" id="IPR014712">
    <property type="entry name" value="ANTH_dom_sf"/>
</dbReference>
<dbReference type="GO" id="GO:0098894">
    <property type="term" value="C:extrinsic component of presynaptic endocytic zone membrane"/>
    <property type="evidence" value="ECO:0007669"/>
    <property type="project" value="TreeGrafter"/>
</dbReference>
<name>A0A8B9BSS4_9AVES</name>
<dbReference type="FunFam" id="1.25.40.90:FF:000001">
    <property type="entry name" value="phosphatidylinositol-binding clathrin assembly protein-like isoform X1"/>
    <property type="match status" value="1"/>
</dbReference>
<comment type="similarity">
    <text evidence="3">Belongs to the PICALM/SNAP91 family.</text>
</comment>
<evidence type="ECO:0000256" key="14">
    <source>
        <dbReference type="ARBA" id="ARBA00083065"/>
    </source>
</evidence>
<evidence type="ECO:0000256" key="5">
    <source>
        <dbReference type="ARBA" id="ARBA00022475"/>
    </source>
</evidence>
<keyword evidence="18" id="KW-1185">Reference proteome</keyword>
<dbReference type="GO" id="GO:0072583">
    <property type="term" value="P:clathrin-dependent endocytosis"/>
    <property type="evidence" value="ECO:0007669"/>
    <property type="project" value="InterPro"/>
</dbReference>
<evidence type="ECO:0000256" key="15">
    <source>
        <dbReference type="SAM" id="MobiDB-lite"/>
    </source>
</evidence>
<feature type="compositionally biased region" description="Polar residues" evidence="15">
    <location>
        <begin position="787"/>
        <end position="798"/>
    </location>
</feature>
<feature type="region of interest" description="Disordered" evidence="15">
    <location>
        <begin position="772"/>
        <end position="816"/>
    </location>
</feature>
<organism evidence="17 18">
    <name type="scientific">Anser brachyrhynchus</name>
    <name type="common">Pink-footed goose</name>
    <dbReference type="NCBI Taxonomy" id="132585"/>
    <lineage>
        <taxon>Eukaryota</taxon>
        <taxon>Metazoa</taxon>
        <taxon>Chordata</taxon>
        <taxon>Craniata</taxon>
        <taxon>Vertebrata</taxon>
        <taxon>Euteleostomi</taxon>
        <taxon>Archelosauria</taxon>
        <taxon>Archosauria</taxon>
        <taxon>Dinosauria</taxon>
        <taxon>Saurischia</taxon>
        <taxon>Theropoda</taxon>
        <taxon>Coelurosauria</taxon>
        <taxon>Aves</taxon>
        <taxon>Neognathae</taxon>
        <taxon>Galloanserae</taxon>
        <taxon>Anseriformes</taxon>
        <taxon>Anatidae</taxon>
        <taxon>Anserinae</taxon>
        <taxon>Anser</taxon>
    </lineage>
</organism>
<feature type="domain" description="ENTH" evidence="16">
    <location>
        <begin position="14"/>
        <end position="145"/>
    </location>
</feature>
<dbReference type="GO" id="GO:0005905">
    <property type="term" value="C:clathrin-coated pit"/>
    <property type="evidence" value="ECO:0007669"/>
    <property type="project" value="TreeGrafter"/>
</dbReference>
<keyword evidence="6" id="KW-0488">Methylation</keyword>
<evidence type="ECO:0000256" key="13">
    <source>
        <dbReference type="ARBA" id="ARBA00081660"/>
    </source>
</evidence>
<dbReference type="Proteomes" id="UP000694426">
    <property type="component" value="Unplaced"/>
</dbReference>
<reference evidence="17" key="1">
    <citation type="submission" date="2025-08" db="UniProtKB">
        <authorList>
            <consortium name="Ensembl"/>
        </authorList>
    </citation>
    <scope>IDENTIFICATION</scope>
</reference>
<keyword evidence="4" id="KW-0813">Transport</keyword>
<dbReference type="GO" id="GO:0005546">
    <property type="term" value="F:phosphatidylinositol-4,5-bisphosphate binding"/>
    <property type="evidence" value="ECO:0007669"/>
    <property type="project" value="TreeGrafter"/>
</dbReference>
<evidence type="ECO:0000256" key="8">
    <source>
        <dbReference type="ARBA" id="ARBA00022927"/>
    </source>
</evidence>
<feature type="compositionally biased region" description="Low complexity" evidence="15">
    <location>
        <begin position="397"/>
        <end position="409"/>
    </location>
</feature>
<keyword evidence="7" id="KW-0597">Phosphoprotein</keyword>
<feature type="compositionally biased region" description="Polar residues" evidence="15">
    <location>
        <begin position="300"/>
        <end position="322"/>
    </location>
</feature>
<dbReference type="InterPro" id="IPR011417">
    <property type="entry name" value="ANTH_dom"/>
</dbReference>
<accession>A0A8B9BSS4</accession>
<reference evidence="17" key="2">
    <citation type="submission" date="2025-09" db="UniProtKB">
        <authorList>
            <consortium name="Ensembl"/>
        </authorList>
    </citation>
    <scope>IDENTIFICATION</scope>
</reference>
<dbReference type="InterPro" id="IPR045192">
    <property type="entry name" value="AP180-like"/>
</dbReference>
<evidence type="ECO:0000256" key="4">
    <source>
        <dbReference type="ARBA" id="ARBA00022448"/>
    </source>
</evidence>
<dbReference type="PANTHER" id="PTHR22951:SF4">
    <property type="entry name" value="CLATHRIN COAT ASSEMBLY PROTEIN AP180"/>
    <property type="match status" value="1"/>
</dbReference>
<feature type="region of interest" description="Disordered" evidence="15">
    <location>
        <begin position="285"/>
        <end position="328"/>
    </location>
</feature>
<evidence type="ECO:0000256" key="12">
    <source>
        <dbReference type="ARBA" id="ARBA00070426"/>
    </source>
</evidence>
<dbReference type="Gene3D" id="1.20.58.150">
    <property type="entry name" value="ANTH domain"/>
    <property type="match status" value="1"/>
</dbReference>
<dbReference type="AlphaFoldDB" id="A0A8B9BSS4"/>
<dbReference type="Pfam" id="PF07651">
    <property type="entry name" value="ANTH"/>
    <property type="match status" value="1"/>
</dbReference>
<keyword evidence="8" id="KW-0653">Protein transport</keyword>
<dbReference type="SUPFAM" id="SSF48464">
    <property type="entry name" value="ENTH/VHS domain"/>
    <property type="match status" value="1"/>
</dbReference>
<keyword evidence="5" id="KW-1003">Cell membrane</keyword>
<evidence type="ECO:0000313" key="17">
    <source>
        <dbReference type="Ensembl" id="ENSABRP00000008870.1"/>
    </source>
</evidence>
<keyword evidence="10" id="KW-0325">Glycoprotein</keyword>
<dbReference type="GeneTree" id="ENSGT00950000183068"/>
<dbReference type="GO" id="GO:0030136">
    <property type="term" value="C:clathrin-coated vesicle"/>
    <property type="evidence" value="ECO:0007669"/>
    <property type="project" value="InterPro"/>
</dbReference>
<dbReference type="SUPFAM" id="SSF89009">
    <property type="entry name" value="GAT-like domain"/>
    <property type="match status" value="1"/>
</dbReference>
<evidence type="ECO:0000256" key="3">
    <source>
        <dbReference type="ARBA" id="ARBA00008011"/>
    </source>
</evidence>
<protein>
    <recommendedName>
        <fullName evidence="12">Clathrin coat assembly protein AP180</fullName>
    </recommendedName>
    <alternativeName>
        <fullName evidence="14">91 kDa synaptosomal-associated protein</fullName>
    </alternativeName>
    <alternativeName>
        <fullName evidence="13">Clathrin coat-associated protein AP180</fullName>
    </alternativeName>
</protein>
<keyword evidence="9" id="KW-0472">Membrane</keyword>
<comment type="subcellular location">
    <subcellularLocation>
        <location evidence="1">Cell membrane</location>
    </subcellularLocation>
    <subcellularLocation>
        <location evidence="2">Membrane</location>
        <location evidence="2">Coated pit</location>
        <topology evidence="2">Peripheral membrane protein</topology>
        <orientation evidence="2">Cytoplasmic side</orientation>
    </subcellularLocation>
</comment>
<dbReference type="PANTHER" id="PTHR22951">
    <property type="entry name" value="CLATHRIN ASSEMBLY PROTEIN"/>
    <property type="match status" value="1"/>
</dbReference>
<dbReference type="FunFam" id="1.20.58.150:FF:000002">
    <property type="entry name" value="clathrin coat assembly protein AP180"/>
    <property type="match status" value="1"/>
</dbReference>
<dbReference type="GO" id="GO:0048268">
    <property type="term" value="P:clathrin coat assembly"/>
    <property type="evidence" value="ECO:0007669"/>
    <property type="project" value="InterPro"/>
</dbReference>
<dbReference type="Gene3D" id="1.25.40.90">
    <property type="match status" value="1"/>
</dbReference>
<feature type="region of interest" description="Disordered" evidence="15">
    <location>
        <begin position="382"/>
        <end position="409"/>
    </location>
</feature>
<evidence type="ECO:0000256" key="1">
    <source>
        <dbReference type="ARBA" id="ARBA00004236"/>
    </source>
</evidence>
<sequence length="816" mass="84176">MSGQTLTDRIAAAQYSVTGSAVARAVCKATTHEVMGPKKKHLDYLIQATNETNVNIPQMADTLFERATNSSWVVVFKALVTTHHLMVHGNERFIQYLASRNTLFNLSNFLDKSGSHGYDMSTFIRRYSRYLNEKAFSYRQMAFDFARVKKGADGVMRTMAPEKLLKSMPILQEQIDALLEFDVHPNELTNGVINAAFMLLFKDLIKLFACYNDGVINLLEKFFEMKKGQCKDALEIYKRFLTRMTRVSEFLKVAEQVGIDKGDIPDLTQAPSSLMETLEQHLNSLEGKKPGNKSGAPSPLSKSSPATTVTSPNSTPAKSIDTSPPVDLFATSSTAAPVSSSKPSSDLLDLQPDFAAAGQAAPAAPAGATSWGDNLAALSGVTSEPQISDPFAPEPSATTAATTDTTTTSAAATTTTTITAATAEVDLFGDAFAASPGEAPAATEGAAAPATPTPVAAALDACSGNDLFESVPDVPAAPKPDATPSIDLFGTDAFSSPPHGASPVPESSLTADLLSVDAFAAPSPLPTASPAKVDSSGVIDLFGDAFGSSTSEPQPAAQATSSSSASADLLAGFGGSFIAPSPSPSPVTPAQTSLLQPNFDAAFGTTAPTTGSSFDASVFDGLGDLLMPTMVPSGQSIAPAATATVTPSAASKGLGSDLDSSLANLVGNLGISGTTSKKGDLQWNAGEKKLTGGANWQPKVAPATWSTGGVPSGPLRGWTILYSTGAVPPASGVPPTGGAPPVAQPGAAFGMPPAGTGVPMMPQQPVMYGQPMMRPPFGAATGPGVQLSPSPTPATQSPKKPPTKDPLADLNIKDFL</sequence>
<dbReference type="GO" id="GO:0032050">
    <property type="term" value="F:clathrin heavy chain binding"/>
    <property type="evidence" value="ECO:0007669"/>
    <property type="project" value="TreeGrafter"/>
</dbReference>
<evidence type="ECO:0000256" key="6">
    <source>
        <dbReference type="ARBA" id="ARBA00022481"/>
    </source>
</evidence>
<dbReference type="InterPro" id="IPR013809">
    <property type="entry name" value="ENTH"/>
</dbReference>
<dbReference type="GO" id="GO:0000149">
    <property type="term" value="F:SNARE binding"/>
    <property type="evidence" value="ECO:0007669"/>
    <property type="project" value="TreeGrafter"/>
</dbReference>
<evidence type="ECO:0000313" key="18">
    <source>
        <dbReference type="Proteomes" id="UP000694426"/>
    </source>
</evidence>
<dbReference type="GO" id="GO:0015031">
    <property type="term" value="P:protein transport"/>
    <property type="evidence" value="ECO:0007669"/>
    <property type="project" value="UniProtKB-KW"/>
</dbReference>
<evidence type="ECO:0000256" key="11">
    <source>
        <dbReference type="ARBA" id="ARBA00062465"/>
    </source>
</evidence>